<feature type="compositionally biased region" description="Basic and acidic residues" evidence="1">
    <location>
        <begin position="83"/>
        <end position="102"/>
    </location>
</feature>
<organism evidence="3 4">
    <name type="scientific">Globodera rostochiensis</name>
    <name type="common">Golden nematode worm</name>
    <name type="synonym">Heterodera rostochiensis</name>
    <dbReference type="NCBI Taxonomy" id="31243"/>
    <lineage>
        <taxon>Eukaryota</taxon>
        <taxon>Metazoa</taxon>
        <taxon>Ecdysozoa</taxon>
        <taxon>Nematoda</taxon>
        <taxon>Chromadorea</taxon>
        <taxon>Rhabditida</taxon>
        <taxon>Tylenchina</taxon>
        <taxon>Tylenchomorpha</taxon>
        <taxon>Tylenchoidea</taxon>
        <taxon>Heteroderidae</taxon>
        <taxon>Heteroderinae</taxon>
        <taxon>Globodera</taxon>
    </lineage>
</organism>
<sequence length="102" mass="11839">MRKIDFIMLIFGLFCAESRAKFVNKNGTGEKKKNKTKAMEAEHKNKDINDDFEFSMQDNQIEVKTKFPLFFKAVKKFSFSTTKHSDDTASTSKRSERSDLLD</sequence>
<dbReference type="AlphaFoldDB" id="A0A914HLD9"/>
<evidence type="ECO:0000256" key="1">
    <source>
        <dbReference type="SAM" id="MobiDB-lite"/>
    </source>
</evidence>
<evidence type="ECO:0000256" key="2">
    <source>
        <dbReference type="SAM" id="SignalP"/>
    </source>
</evidence>
<protein>
    <submittedName>
        <fullName evidence="4">Uncharacterized protein</fullName>
    </submittedName>
</protein>
<feature type="signal peptide" evidence="2">
    <location>
        <begin position="1"/>
        <end position="20"/>
    </location>
</feature>
<feature type="chain" id="PRO_5037846505" evidence="2">
    <location>
        <begin position="21"/>
        <end position="102"/>
    </location>
</feature>
<keyword evidence="2" id="KW-0732">Signal</keyword>
<evidence type="ECO:0000313" key="4">
    <source>
        <dbReference type="WBParaSite" id="Gr19_v10_g2208.t1"/>
    </source>
</evidence>
<name>A0A914HLD9_GLORO</name>
<proteinExistence type="predicted"/>
<accession>A0A914HLD9</accession>
<dbReference type="Proteomes" id="UP000887572">
    <property type="component" value="Unplaced"/>
</dbReference>
<dbReference type="WBParaSite" id="Gr19_v10_g2208.t1">
    <property type="protein sequence ID" value="Gr19_v10_g2208.t1"/>
    <property type="gene ID" value="Gr19_v10_g2208"/>
</dbReference>
<feature type="region of interest" description="Disordered" evidence="1">
    <location>
        <begin position="80"/>
        <end position="102"/>
    </location>
</feature>
<reference evidence="4" key="1">
    <citation type="submission" date="2022-11" db="UniProtKB">
        <authorList>
            <consortium name="WormBaseParasite"/>
        </authorList>
    </citation>
    <scope>IDENTIFICATION</scope>
</reference>
<evidence type="ECO:0000313" key="3">
    <source>
        <dbReference type="Proteomes" id="UP000887572"/>
    </source>
</evidence>
<keyword evidence="3" id="KW-1185">Reference proteome</keyword>